<keyword evidence="3" id="KW-1185">Reference proteome</keyword>
<dbReference type="InParanoid" id="A5D9S4"/>
<reference evidence="2 3" key="1">
    <citation type="journal article" date="2009" name="Nature">
        <title>Evolution of pathogenicity and sexual reproduction in eight Candida genomes.</title>
        <authorList>
            <person name="Butler G."/>
            <person name="Rasmussen M.D."/>
            <person name="Lin M.F."/>
            <person name="Santos M.A."/>
            <person name="Sakthikumar S."/>
            <person name="Munro C.A."/>
            <person name="Rheinbay E."/>
            <person name="Grabherr M."/>
            <person name="Forche A."/>
            <person name="Reedy J.L."/>
            <person name="Agrafioti I."/>
            <person name="Arnaud M.B."/>
            <person name="Bates S."/>
            <person name="Brown A.J."/>
            <person name="Brunke S."/>
            <person name="Costanzo M.C."/>
            <person name="Fitzpatrick D.A."/>
            <person name="de Groot P.W."/>
            <person name="Harris D."/>
            <person name="Hoyer L.L."/>
            <person name="Hube B."/>
            <person name="Klis F.M."/>
            <person name="Kodira C."/>
            <person name="Lennard N."/>
            <person name="Logue M.E."/>
            <person name="Martin R."/>
            <person name="Neiman A.M."/>
            <person name="Nikolaou E."/>
            <person name="Quail M.A."/>
            <person name="Quinn J."/>
            <person name="Santos M.C."/>
            <person name="Schmitzberger F.F."/>
            <person name="Sherlock G."/>
            <person name="Shah P."/>
            <person name="Silverstein K.A."/>
            <person name="Skrzypek M.S."/>
            <person name="Soll D."/>
            <person name="Staggs R."/>
            <person name="Stansfield I."/>
            <person name="Stumpf M.P."/>
            <person name="Sudbery P.E."/>
            <person name="Srikantha T."/>
            <person name="Zeng Q."/>
            <person name="Berman J."/>
            <person name="Berriman M."/>
            <person name="Heitman J."/>
            <person name="Gow N.A."/>
            <person name="Lorenz M.C."/>
            <person name="Birren B.W."/>
            <person name="Kellis M."/>
            <person name="Cuomo C.A."/>
        </authorList>
    </citation>
    <scope>NUCLEOTIDE SEQUENCE [LARGE SCALE GENOMIC DNA]</scope>
    <source>
        <strain evidence="3">ATCC 6260 / CBS 566 / DSM 6381 / JCM 1539 / NBRC 10279 / NRRL Y-324</strain>
    </source>
</reference>
<dbReference type="PROSITE" id="PS50191">
    <property type="entry name" value="CRAL_TRIO"/>
    <property type="match status" value="1"/>
</dbReference>
<dbReference type="AlphaFoldDB" id="A5D9S4"/>
<feature type="domain" description="CRAL-TRIO" evidence="1">
    <location>
        <begin position="256"/>
        <end position="418"/>
    </location>
</feature>
<name>A5D9S4_PICGU</name>
<dbReference type="InterPro" id="IPR001251">
    <property type="entry name" value="CRAL-TRIO_dom"/>
</dbReference>
<dbReference type="PANTHER" id="PTHR46590:SF1">
    <property type="entry name" value="PHOSPHATIDYLINOSITOL TRANSFER PROTEIN CSR1"/>
    <property type="match status" value="1"/>
</dbReference>
<dbReference type="PANTHER" id="PTHR46590">
    <property type="entry name" value="PHOSPHATIDYLINOSITOL TRANSFER PROTEIN CSR1-RELATED"/>
    <property type="match status" value="1"/>
</dbReference>
<evidence type="ECO:0000259" key="1">
    <source>
        <dbReference type="PROSITE" id="PS50191"/>
    </source>
</evidence>
<dbReference type="HOGENOM" id="CLU_016665_2_1_1"/>
<protein>
    <recommendedName>
        <fullName evidence="1">CRAL-TRIO domain-containing protein</fullName>
    </recommendedName>
</protein>
<sequence>MSDYGSMHVYARGRIVHNSKSKNIYDSTLSLLVIMQLETIETTHKEKPQVSKRDRGRRVWSLTASEEIVLKQCTAHYFKLWGYDQKLSLKDIENPKTFVSSLEASGNGRIGHLTKSIFMDCDTDDLNDVVEPIPPELRRSFSSVYDMEVWLEGTSTNGEFISVERKDSNSSNKPDLKDIHPKLRRYNAGGLQRQFITCLRNDLPDNLLLRFVTANKFKVVPTIEMGAKTLSWRGKSHPVDSWLVSGDAEPSLNNEKPQFVSAFKNGQVYVRGVDKKGCPICNIQVKIHYRQDCPDRDFERLVCVYIEWMRLMVSAFQDDVDTGTILFDMTDMSLKNLDLAFVKFAATAFNYKYPECINLIIIHNAPMVFYLFWKLIKSWVGPDLEARIKFTRTYQDLTEFINPDNIPKRLGGEDDYEYHYIEPTLENSAKKPIDSRHSGLREERKEQLMLWIVVTVQWLEAQTSKDSLKYLKQKVKLGLALAKNYNKLDPYYRFRGICDRLGVLDKLKY</sequence>
<dbReference type="GeneID" id="5129499"/>
<dbReference type="Pfam" id="PF00650">
    <property type="entry name" value="CRAL_TRIO"/>
    <property type="match status" value="1"/>
</dbReference>
<organism evidence="2 3">
    <name type="scientific">Meyerozyma guilliermondii (strain ATCC 6260 / CBS 566 / DSM 6381 / JCM 1539 / NBRC 10279 / NRRL Y-324)</name>
    <name type="common">Yeast</name>
    <name type="synonym">Candida guilliermondii</name>
    <dbReference type="NCBI Taxonomy" id="294746"/>
    <lineage>
        <taxon>Eukaryota</taxon>
        <taxon>Fungi</taxon>
        <taxon>Dikarya</taxon>
        <taxon>Ascomycota</taxon>
        <taxon>Saccharomycotina</taxon>
        <taxon>Pichiomycetes</taxon>
        <taxon>Debaryomycetaceae</taxon>
        <taxon>Meyerozyma</taxon>
    </lineage>
</organism>
<dbReference type="InterPro" id="IPR052432">
    <property type="entry name" value="PITP/CRAL-TRIO"/>
</dbReference>
<dbReference type="Gene3D" id="3.40.525.10">
    <property type="entry name" value="CRAL-TRIO lipid binding domain"/>
    <property type="match status" value="1"/>
</dbReference>
<dbReference type="VEuPathDB" id="FungiDB:PGUG_00029"/>
<dbReference type="SMART" id="SM00516">
    <property type="entry name" value="SEC14"/>
    <property type="match status" value="1"/>
</dbReference>
<evidence type="ECO:0000313" key="3">
    <source>
        <dbReference type="Proteomes" id="UP000001997"/>
    </source>
</evidence>
<dbReference type="KEGG" id="pgu:PGUG_00029"/>
<dbReference type="Proteomes" id="UP000001997">
    <property type="component" value="Unassembled WGS sequence"/>
</dbReference>
<proteinExistence type="predicted"/>
<dbReference type="SUPFAM" id="SSF52087">
    <property type="entry name" value="CRAL/TRIO domain"/>
    <property type="match status" value="1"/>
</dbReference>
<dbReference type="CDD" id="cd00170">
    <property type="entry name" value="SEC14"/>
    <property type="match status" value="1"/>
</dbReference>
<dbReference type="OrthoDB" id="43460at2759"/>
<evidence type="ECO:0000313" key="2">
    <source>
        <dbReference type="EMBL" id="EDK35931.2"/>
    </source>
</evidence>
<dbReference type="eggNOG" id="KOG1470">
    <property type="taxonomic scope" value="Eukaryota"/>
</dbReference>
<dbReference type="RefSeq" id="XP_001486652.2">
    <property type="nucleotide sequence ID" value="XM_001486602.1"/>
</dbReference>
<dbReference type="EMBL" id="CH408155">
    <property type="protein sequence ID" value="EDK35931.2"/>
    <property type="molecule type" value="Genomic_DNA"/>
</dbReference>
<gene>
    <name evidence="2" type="ORF">PGUG_00029</name>
</gene>
<dbReference type="InterPro" id="IPR036865">
    <property type="entry name" value="CRAL-TRIO_dom_sf"/>
</dbReference>
<dbReference type="SUPFAM" id="SSF46938">
    <property type="entry name" value="CRAL/TRIO N-terminal domain"/>
    <property type="match status" value="1"/>
</dbReference>
<accession>A5D9S4</accession>
<dbReference type="InterPro" id="IPR036273">
    <property type="entry name" value="CRAL/TRIO_N_dom_sf"/>
</dbReference>
<dbReference type="OMA" id="WRLIKGW"/>